<dbReference type="InterPro" id="IPR001962">
    <property type="entry name" value="Asn_synthase"/>
</dbReference>
<evidence type="ECO:0000256" key="6">
    <source>
        <dbReference type="ARBA" id="ARBA00022962"/>
    </source>
</evidence>
<dbReference type="GO" id="GO:0004066">
    <property type="term" value="F:asparagine synthase (glutamine-hydrolyzing) activity"/>
    <property type="evidence" value="ECO:0007669"/>
    <property type="project" value="UniProtKB-EC"/>
</dbReference>
<dbReference type="PIRSF" id="PIRSF001589">
    <property type="entry name" value="Asn_synthetase_glu-h"/>
    <property type="match status" value="1"/>
</dbReference>
<dbReference type="GO" id="GO:0005829">
    <property type="term" value="C:cytosol"/>
    <property type="evidence" value="ECO:0007669"/>
    <property type="project" value="TreeGrafter"/>
</dbReference>
<dbReference type="Gene3D" id="3.60.20.10">
    <property type="entry name" value="Glutamine Phosphoribosylpyrophosphate, subunit 1, domain 1"/>
    <property type="match status" value="1"/>
</dbReference>
<dbReference type="CDD" id="cd01991">
    <property type="entry name" value="Asn_synthase_B_C"/>
    <property type="match status" value="1"/>
</dbReference>
<comment type="caution">
    <text evidence="12">The sequence shown here is derived from an EMBL/GenBank/DDBJ whole genome shotgun (WGS) entry which is preliminary data.</text>
</comment>
<gene>
    <name evidence="12" type="ORF">A3D01_04805</name>
</gene>
<proteinExistence type="inferred from homology"/>
<evidence type="ECO:0000256" key="2">
    <source>
        <dbReference type="ARBA" id="ARBA00005752"/>
    </source>
</evidence>
<name>A0A1F7YZT4_9BACT</name>
<dbReference type="InterPro" id="IPR029055">
    <property type="entry name" value="Ntn_hydrolases_N"/>
</dbReference>
<feature type="domain" description="Glutamine amidotransferase type-2" evidence="11">
    <location>
        <begin position="2"/>
        <end position="214"/>
    </location>
</feature>
<dbReference type="Proteomes" id="UP000177169">
    <property type="component" value="Unassembled WGS sequence"/>
</dbReference>
<feature type="binding site" evidence="9">
    <location>
        <position position="101"/>
    </location>
    <ligand>
        <name>L-glutamine</name>
        <dbReference type="ChEBI" id="CHEBI:58359"/>
    </ligand>
</feature>
<sequence>MCGIAGKIYFNQGQVRQKDLLDMSNKIAYRGPDDAGTFISQDKRVGLANRRLAIIDLSPKGHQPMQYANRYWITFNGEIYNFELLRKKLVRFGYRFRSNTDTEVILALYDKYKVGCLKYLRGMFAFAIYDAKENNVFLARDRIGVKPLKYFNNGSVFIFASELKAILTQKEVNLNPDFKAIRMYLSYSYVPSPLTGFVGIKKLEPGHYIAIDLNRNLLTMKKYWEPIYRDKLKLREKDWINKILDTLDEATRLRMIADVPIGAFLSGGVDSSAVVATMARLSKKPVETFTIIFDNNKMSEEKYAKNIVKIYNTKHHELLVKPGSIDLLPELAYQYEEPFADASNVITYLVSKMARKSVVVVLNGDGGDENFAGYPNRYLRLKRDVDFSRWLSVLRPLAISALRSLNKISKTKTIERGTNFFIKSKLPLYRKFISYNQIFGLEEINGLTTGNLAKYDYSEEIFEPVERCFNLFKGRDLKDAGLKFDLIYYLPDDLLAKVDISSMAVSLEARSPFLDQEMVELACKIPFSLKVKNGQSKYILKKALEKIIPKENIYRPKMGFTLPLDKWFMERDFKNYSKNVLLSKKTVIRKYFNIDLIKKMLETHSSANDFGPRLWSLLSLELWFQSYFK</sequence>
<dbReference type="Pfam" id="PF00733">
    <property type="entry name" value="Asn_synthase"/>
    <property type="match status" value="1"/>
</dbReference>
<dbReference type="EC" id="6.3.5.4" evidence="3"/>
<dbReference type="InterPro" id="IPR006426">
    <property type="entry name" value="Asn_synth_AEB"/>
</dbReference>
<evidence type="ECO:0000256" key="8">
    <source>
        <dbReference type="PIRSR" id="PIRSR001589-1"/>
    </source>
</evidence>
<comment type="pathway">
    <text evidence="1">Amino-acid biosynthesis; L-asparagine biosynthesis; L-asparagine from L-aspartate (L-Gln route): step 1/1.</text>
</comment>
<evidence type="ECO:0000256" key="4">
    <source>
        <dbReference type="ARBA" id="ARBA00022741"/>
    </source>
</evidence>
<evidence type="ECO:0000256" key="7">
    <source>
        <dbReference type="ARBA" id="ARBA00048741"/>
    </source>
</evidence>
<dbReference type="STRING" id="1802505.A3D01_04805"/>
<dbReference type="InterPro" id="IPR051786">
    <property type="entry name" value="ASN_synthetase/amidase"/>
</dbReference>
<feature type="active site" description="For GATase activity" evidence="8">
    <location>
        <position position="2"/>
    </location>
</feature>
<organism evidence="12 13">
    <name type="scientific">Candidatus Woesebacteria bacterium RIFCSPHIGHO2_02_FULL_39_13</name>
    <dbReference type="NCBI Taxonomy" id="1802505"/>
    <lineage>
        <taxon>Bacteria</taxon>
        <taxon>Candidatus Woeseibacteriota</taxon>
    </lineage>
</organism>
<feature type="binding site" evidence="9">
    <location>
        <position position="291"/>
    </location>
    <ligand>
        <name>ATP</name>
        <dbReference type="ChEBI" id="CHEBI:30616"/>
    </ligand>
</feature>
<protein>
    <recommendedName>
        <fullName evidence="3">asparagine synthase (glutamine-hydrolyzing)</fullName>
        <ecNumber evidence="3">6.3.5.4</ecNumber>
    </recommendedName>
</protein>
<evidence type="ECO:0000256" key="5">
    <source>
        <dbReference type="ARBA" id="ARBA00022840"/>
    </source>
</evidence>
<evidence type="ECO:0000256" key="10">
    <source>
        <dbReference type="PIRSR" id="PIRSR001589-3"/>
    </source>
</evidence>
<comment type="similarity">
    <text evidence="2">Belongs to the asparagine synthetase family.</text>
</comment>
<dbReference type="InterPro" id="IPR017932">
    <property type="entry name" value="GATase_2_dom"/>
</dbReference>
<dbReference type="AlphaFoldDB" id="A0A1F7YZT4"/>
<keyword evidence="5 9" id="KW-0067">ATP-binding</keyword>
<comment type="catalytic activity">
    <reaction evidence="7">
        <text>L-aspartate + L-glutamine + ATP + H2O = L-asparagine + L-glutamate + AMP + diphosphate + H(+)</text>
        <dbReference type="Rhea" id="RHEA:12228"/>
        <dbReference type="ChEBI" id="CHEBI:15377"/>
        <dbReference type="ChEBI" id="CHEBI:15378"/>
        <dbReference type="ChEBI" id="CHEBI:29985"/>
        <dbReference type="ChEBI" id="CHEBI:29991"/>
        <dbReference type="ChEBI" id="CHEBI:30616"/>
        <dbReference type="ChEBI" id="CHEBI:33019"/>
        <dbReference type="ChEBI" id="CHEBI:58048"/>
        <dbReference type="ChEBI" id="CHEBI:58359"/>
        <dbReference type="ChEBI" id="CHEBI:456215"/>
        <dbReference type="EC" id="6.3.5.4"/>
    </reaction>
</comment>
<dbReference type="PROSITE" id="PS51278">
    <property type="entry name" value="GATASE_TYPE_2"/>
    <property type="match status" value="1"/>
</dbReference>
<dbReference type="Pfam" id="PF13537">
    <property type="entry name" value="GATase_7"/>
    <property type="match status" value="1"/>
</dbReference>
<evidence type="ECO:0000256" key="1">
    <source>
        <dbReference type="ARBA" id="ARBA00005187"/>
    </source>
</evidence>
<keyword evidence="4 9" id="KW-0547">Nucleotide-binding</keyword>
<dbReference type="InterPro" id="IPR033738">
    <property type="entry name" value="AsnB_N"/>
</dbReference>
<dbReference type="SUPFAM" id="SSF56235">
    <property type="entry name" value="N-terminal nucleophile aminohydrolases (Ntn hydrolases)"/>
    <property type="match status" value="1"/>
</dbReference>
<keyword evidence="8" id="KW-0028">Amino-acid biosynthesis</keyword>
<dbReference type="CDD" id="cd00712">
    <property type="entry name" value="AsnB"/>
    <property type="match status" value="1"/>
</dbReference>
<accession>A0A1F7YZT4</accession>
<keyword evidence="6 8" id="KW-0315">Glutamine amidotransferase</keyword>
<dbReference type="PANTHER" id="PTHR43284">
    <property type="entry name" value="ASPARAGINE SYNTHETASE (GLUTAMINE-HYDROLYZING)"/>
    <property type="match status" value="1"/>
</dbReference>
<dbReference type="GO" id="GO:0005524">
    <property type="term" value="F:ATP binding"/>
    <property type="evidence" value="ECO:0007669"/>
    <property type="project" value="UniProtKB-KW"/>
</dbReference>
<keyword evidence="8" id="KW-0061">Asparagine biosynthesis</keyword>
<evidence type="ECO:0000313" key="12">
    <source>
        <dbReference type="EMBL" id="OGM32866.1"/>
    </source>
</evidence>
<dbReference type="Gene3D" id="3.40.50.620">
    <property type="entry name" value="HUPs"/>
    <property type="match status" value="2"/>
</dbReference>
<dbReference type="PANTHER" id="PTHR43284:SF1">
    <property type="entry name" value="ASPARAGINE SYNTHETASE"/>
    <property type="match status" value="1"/>
</dbReference>
<evidence type="ECO:0000313" key="13">
    <source>
        <dbReference type="Proteomes" id="UP000177169"/>
    </source>
</evidence>
<reference evidence="12 13" key="1">
    <citation type="journal article" date="2016" name="Nat. Commun.">
        <title>Thousands of microbial genomes shed light on interconnected biogeochemical processes in an aquifer system.</title>
        <authorList>
            <person name="Anantharaman K."/>
            <person name="Brown C.T."/>
            <person name="Hug L.A."/>
            <person name="Sharon I."/>
            <person name="Castelle C.J."/>
            <person name="Probst A.J."/>
            <person name="Thomas B.C."/>
            <person name="Singh A."/>
            <person name="Wilkins M.J."/>
            <person name="Karaoz U."/>
            <person name="Brodie E.L."/>
            <person name="Williams K.H."/>
            <person name="Hubbard S.S."/>
            <person name="Banfield J.F."/>
        </authorList>
    </citation>
    <scope>NUCLEOTIDE SEQUENCE [LARGE SCALE GENOMIC DNA]</scope>
</reference>
<evidence type="ECO:0000256" key="3">
    <source>
        <dbReference type="ARBA" id="ARBA00012737"/>
    </source>
</evidence>
<feature type="site" description="Important for beta-aspartyl-AMP intermediate formation" evidence="10">
    <location>
        <position position="365"/>
    </location>
</feature>
<dbReference type="SUPFAM" id="SSF52402">
    <property type="entry name" value="Adenine nucleotide alpha hydrolases-like"/>
    <property type="match status" value="1"/>
</dbReference>
<dbReference type="GO" id="GO:0006529">
    <property type="term" value="P:asparagine biosynthetic process"/>
    <property type="evidence" value="ECO:0007669"/>
    <property type="project" value="UniProtKB-KW"/>
</dbReference>
<dbReference type="NCBIfam" id="TIGR01536">
    <property type="entry name" value="asn_synth_AEB"/>
    <property type="match status" value="1"/>
</dbReference>
<evidence type="ECO:0000256" key="9">
    <source>
        <dbReference type="PIRSR" id="PIRSR001589-2"/>
    </source>
</evidence>
<evidence type="ECO:0000259" key="11">
    <source>
        <dbReference type="PROSITE" id="PS51278"/>
    </source>
</evidence>
<dbReference type="EMBL" id="MGGR01000027">
    <property type="protein sequence ID" value="OGM32866.1"/>
    <property type="molecule type" value="Genomic_DNA"/>
</dbReference>
<dbReference type="InterPro" id="IPR014729">
    <property type="entry name" value="Rossmann-like_a/b/a_fold"/>
</dbReference>